<organism evidence="4 5">
    <name type="scientific">Gouania willdenowi</name>
    <name type="common">Blunt-snouted clingfish</name>
    <name type="synonym">Lepadogaster willdenowi</name>
    <dbReference type="NCBI Taxonomy" id="441366"/>
    <lineage>
        <taxon>Eukaryota</taxon>
        <taxon>Metazoa</taxon>
        <taxon>Chordata</taxon>
        <taxon>Craniata</taxon>
        <taxon>Vertebrata</taxon>
        <taxon>Euteleostomi</taxon>
        <taxon>Actinopterygii</taxon>
        <taxon>Neopterygii</taxon>
        <taxon>Teleostei</taxon>
        <taxon>Neoteleostei</taxon>
        <taxon>Acanthomorphata</taxon>
        <taxon>Ovalentaria</taxon>
        <taxon>Blenniimorphae</taxon>
        <taxon>Blenniiformes</taxon>
        <taxon>Gobiesocoidei</taxon>
        <taxon>Gobiesocidae</taxon>
        <taxon>Gobiesocinae</taxon>
        <taxon>Gouania</taxon>
    </lineage>
</organism>
<evidence type="ECO:0000259" key="3">
    <source>
        <dbReference type="Pfam" id="PF02866"/>
    </source>
</evidence>
<evidence type="ECO:0000256" key="2">
    <source>
        <dbReference type="ARBA" id="ARBA00023002"/>
    </source>
</evidence>
<keyword evidence="5" id="KW-1185">Reference proteome</keyword>
<reference evidence="4" key="1">
    <citation type="submission" date="2020-06" db="EMBL/GenBank/DDBJ databases">
        <authorList>
            <consortium name="Wellcome Sanger Institute Data Sharing"/>
        </authorList>
    </citation>
    <scope>NUCLEOTIDE SEQUENCE [LARGE SCALE GENOMIC DNA]</scope>
</reference>
<dbReference type="InterPro" id="IPR015955">
    <property type="entry name" value="Lactate_DH/Glyco_Ohase_4_C"/>
</dbReference>
<dbReference type="SUPFAM" id="SSF56327">
    <property type="entry name" value="LDH C-terminal domain-like"/>
    <property type="match status" value="1"/>
</dbReference>
<dbReference type="Proteomes" id="UP000694680">
    <property type="component" value="Chromosome 2"/>
</dbReference>
<dbReference type="Gene3D" id="3.40.50.720">
    <property type="entry name" value="NAD(P)-binding Rossmann-like Domain"/>
    <property type="match status" value="1"/>
</dbReference>
<proteinExistence type="inferred from homology"/>
<feature type="domain" description="Lactate/malate dehydrogenase C-terminal" evidence="3">
    <location>
        <begin position="260"/>
        <end position="421"/>
    </location>
</feature>
<dbReference type="InterPro" id="IPR022383">
    <property type="entry name" value="Lactate/malate_DH_C"/>
</dbReference>
<comment type="similarity">
    <text evidence="1">Belongs to the LDH/MDH superfamily. MDH type 2 family.</text>
</comment>
<accession>A0A8C5HPL0</accession>
<dbReference type="AlphaFoldDB" id="A0A8C5HPL0"/>
<evidence type="ECO:0000313" key="5">
    <source>
        <dbReference type="Proteomes" id="UP000694680"/>
    </source>
</evidence>
<evidence type="ECO:0000313" key="4">
    <source>
        <dbReference type="Ensembl" id="ENSGWIP00000047488.1"/>
    </source>
</evidence>
<dbReference type="GO" id="GO:0016615">
    <property type="term" value="F:malate dehydrogenase activity"/>
    <property type="evidence" value="ECO:0007669"/>
    <property type="project" value="InterPro"/>
</dbReference>
<reference evidence="4" key="2">
    <citation type="submission" date="2025-08" db="UniProtKB">
        <authorList>
            <consortium name="Ensembl"/>
        </authorList>
    </citation>
    <scope>IDENTIFICATION</scope>
</reference>
<dbReference type="GO" id="GO:0016616">
    <property type="term" value="F:oxidoreductase activity, acting on the CH-OH group of donors, NAD or NADP as acceptor"/>
    <property type="evidence" value="ECO:0007669"/>
    <property type="project" value="InterPro"/>
</dbReference>
<dbReference type="SUPFAM" id="SSF51735">
    <property type="entry name" value="NAD(P)-binding Rossmann-fold domains"/>
    <property type="match status" value="1"/>
</dbReference>
<dbReference type="InterPro" id="IPR010945">
    <property type="entry name" value="Malate_DH_type2"/>
</dbReference>
<dbReference type="Ensembl" id="ENSGWIT00000051378.1">
    <property type="protein sequence ID" value="ENSGWIP00000047488.1"/>
    <property type="gene ID" value="ENSGWIG00000023365.1"/>
</dbReference>
<dbReference type="GO" id="GO:0006108">
    <property type="term" value="P:malate metabolic process"/>
    <property type="evidence" value="ECO:0007669"/>
    <property type="project" value="InterPro"/>
</dbReference>
<evidence type="ECO:0000256" key="1">
    <source>
        <dbReference type="ARBA" id="ARBA00009613"/>
    </source>
</evidence>
<reference evidence="4" key="3">
    <citation type="submission" date="2025-09" db="UniProtKB">
        <authorList>
            <consortium name="Ensembl"/>
        </authorList>
    </citation>
    <scope>IDENTIFICATION</scope>
</reference>
<dbReference type="PANTHER" id="PTHR23382">
    <property type="entry name" value="MALATE DEHYDROGENASE"/>
    <property type="match status" value="1"/>
</dbReference>
<dbReference type="Pfam" id="PF02866">
    <property type="entry name" value="Ldh_1_C"/>
    <property type="match status" value="1"/>
</dbReference>
<sequence length="438" mass="48963">MAQFVLAGKANCPFYAKAELLADSLQRCLPDFRVHKVPVLPEDWEKWLEEICRRNGWIHQDSPLVWRELVDQGGKGMLLGGLRDFLQHCQDYYGITSDVQSDVTLSVASENLEAQMKLIAEEQHRISLVQPFHIWISSALSPTAHILIPHLVSSEVFPSIPTVSLHLLDLNGTQEDLQALMMETQNLALPLLHQAEFETKISEEHEKYGHLIDSRADKKVKVIVSCDSFANLKCSLLVGGAQSIDRHQFVAIATQLENAARAIIAERLKVKTSDVTDVIVWGNVSGECYVDLQRAKVFNYDGAVRGPAFFHQPVLKVEQDRKWLETDFQNMVRGRQAVVASKQRRETAMAAANGILSILKAWIGSCDPHVIFSLGVLCTGQHSLPHGIVFSVPVNFREGKWFPVCDVTLGDAVKNRLSLLHAEYRLFVSLHYTRGGGG</sequence>
<name>A0A8C5HPL0_GOUWI</name>
<gene>
    <name evidence="4" type="primary">mdh1b</name>
</gene>
<dbReference type="InterPro" id="IPR036291">
    <property type="entry name" value="NAD(P)-bd_dom_sf"/>
</dbReference>
<keyword evidence="2" id="KW-0560">Oxidoreductase</keyword>
<protein>
    <recommendedName>
        <fullName evidence="3">Lactate/malate dehydrogenase C-terminal domain-containing protein</fullName>
    </recommendedName>
</protein>
<dbReference type="Gene3D" id="3.90.110.10">
    <property type="entry name" value="Lactate dehydrogenase/glycoside hydrolase, family 4, C-terminal"/>
    <property type="match status" value="1"/>
</dbReference>